<reference evidence="2" key="1">
    <citation type="journal article" date="2011" name="Genetics">
        <title>Massive changes in genome architecture accompany the transition to self-fertility in the filamentous fungus Neurospora tetrasperma.</title>
        <authorList>
            <person name="Ellison C.E."/>
            <person name="Stajich J.E."/>
            <person name="Jacobson D.J."/>
            <person name="Natvig D.O."/>
            <person name="Lapidus A."/>
            <person name="Foster B."/>
            <person name="Aerts A."/>
            <person name="Riley R."/>
            <person name="Lindquist E.A."/>
            <person name="Grigoriev I.V."/>
            <person name="Taylor J.W."/>
        </authorList>
    </citation>
    <scope>NUCLEOTIDE SEQUENCE [LARGE SCALE GENOMIC DNA]</scope>
    <source>
        <strain evidence="2">FGSC 2508 / P0657</strain>
    </source>
</reference>
<dbReference type="KEGG" id="nte:NEUTE1DRAFT99608"/>
<accession>F8MGG5</accession>
<protein>
    <recommendedName>
        <fullName evidence="3">F-box domain-containing protein</fullName>
    </recommendedName>
</protein>
<keyword evidence="2" id="KW-1185">Reference proteome</keyword>
<dbReference type="RefSeq" id="XP_009849670.1">
    <property type="nucleotide sequence ID" value="XM_009851368.1"/>
</dbReference>
<evidence type="ECO:0000313" key="2">
    <source>
        <dbReference type="Proteomes" id="UP000008065"/>
    </source>
</evidence>
<dbReference type="VEuPathDB" id="FungiDB:NEUTE1DRAFT_99608"/>
<evidence type="ECO:0008006" key="3">
    <source>
        <dbReference type="Google" id="ProtNLM"/>
    </source>
</evidence>
<evidence type="ECO:0000313" key="1">
    <source>
        <dbReference type="EMBL" id="EGO59437.1"/>
    </source>
</evidence>
<dbReference type="Proteomes" id="UP000008065">
    <property type="component" value="Unassembled WGS sequence"/>
</dbReference>
<gene>
    <name evidence="1" type="ORF">NEUTE1DRAFT_99608</name>
</gene>
<dbReference type="OrthoDB" id="10331656at2759"/>
<name>F8MGG5_NEUT8</name>
<dbReference type="GeneID" id="20831967"/>
<proteinExistence type="predicted"/>
<dbReference type="HOGENOM" id="CLU_1090272_0_0_1"/>
<sequence>MPSSPQTSKPLLFRLPLEVRLMIYRHAWKVDPKPHTIKGSRQLMESYLKQQLTAIGRLGAICQQMRTEAFDEYFHHAQAYLRWATYGSGSRTLHNRSYKELLLSSPLLMAHLRHVSFHWAGENAHRKKEVSPTQAVLWLHCLKQLRTLDLVISHVDLEYSYPRYSYKQKQVLLSLANLRGLKKVTIKHEDNGSWLGNPENSSSRLHNCDLCRKFKEEFENLVMTLPKDAEPPCQAIKEHLGCLNPRWIKTKSDRI</sequence>
<dbReference type="EMBL" id="GL891303">
    <property type="protein sequence ID" value="EGO59437.1"/>
    <property type="molecule type" value="Genomic_DNA"/>
</dbReference>
<dbReference type="AlphaFoldDB" id="F8MGG5"/>
<organism evidence="1 2">
    <name type="scientific">Neurospora tetrasperma (strain FGSC 2508 / ATCC MYA-4615 / P0657)</name>
    <dbReference type="NCBI Taxonomy" id="510951"/>
    <lineage>
        <taxon>Eukaryota</taxon>
        <taxon>Fungi</taxon>
        <taxon>Dikarya</taxon>
        <taxon>Ascomycota</taxon>
        <taxon>Pezizomycotina</taxon>
        <taxon>Sordariomycetes</taxon>
        <taxon>Sordariomycetidae</taxon>
        <taxon>Sordariales</taxon>
        <taxon>Sordariaceae</taxon>
        <taxon>Neurospora</taxon>
    </lineage>
</organism>